<dbReference type="PANTHER" id="PTHR43143:SF1">
    <property type="entry name" value="SERINE_THREONINE-PROTEIN PHOSPHATASE CPPED1"/>
    <property type="match status" value="1"/>
</dbReference>
<reference evidence="1 2" key="2">
    <citation type="submission" date="2018-06" db="EMBL/GenBank/DDBJ databases">
        <title>Metagenomic assembly of (sub)arctic Cyanobacteria and their associated microbiome from non-axenic cultures.</title>
        <authorList>
            <person name="Baurain D."/>
        </authorList>
    </citation>
    <scope>NUCLEOTIDE SEQUENCE [LARGE SCALE GENOMIC DNA]</scope>
    <source>
        <strain evidence="1">ULC027bin1</strain>
    </source>
</reference>
<evidence type="ECO:0000313" key="2">
    <source>
        <dbReference type="Proteomes" id="UP000249794"/>
    </source>
</evidence>
<protein>
    <submittedName>
        <fullName evidence="1">Metallophosphoesterase</fullName>
    </submittedName>
</protein>
<dbReference type="EMBL" id="QBMP01000195">
    <property type="protein sequence ID" value="PZO50220.1"/>
    <property type="molecule type" value="Genomic_DNA"/>
</dbReference>
<dbReference type="SUPFAM" id="SSF56300">
    <property type="entry name" value="Metallo-dependent phosphatases"/>
    <property type="match status" value="1"/>
</dbReference>
<organism evidence="1 2">
    <name type="scientific">Phormidesmis priestleyi</name>
    <dbReference type="NCBI Taxonomy" id="268141"/>
    <lineage>
        <taxon>Bacteria</taxon>
        <taxon>Bacillati</taxon>
        <taxon>Cyanobacteriota</taxon>
        <taxon>Cyanophyceae</taxon>
        <taxon>Leptolyngbyales</taxon>
        <taxon>Leptolyngbyaceae</taxon>
        <taxon>Phormidesmis</taxon>
    </lineage>
</organism>
<comment type="caution">
    <text evidence="1">The sequence shown here is derived from an EMBL/GenBank/DDBJ whole genome shotgun (WGS) entry which is preliminary data.</text>
</comment>
<proteinExistence type="predicted"/>
<dbReference type="InterPro" id="IPR029052">
    <property type="entry name" value="Metallo-depent_PP-like"/>
</dbReference>
<evidence type="ECO:0000313" key="1">
    <source>
        <dbReference type="EMBL" id="PZO50220.1"/>
    </source>
</evidence>
<accession>A0A2W4X083</accession>
<dbReference type="Proteomes" id="UP000249794">
    <property type="component" value="Unassembled WGS sequence"/>
</dbReference>
<dbReference type="InterPro" id="IPR051918">
    <property type="entry name" value="STPP_CPPED1"/>
</dbReference>
<reference evidence="2" key="1">
    <citation type="submission" date="2018-04" db="EMBL/GenBank/DDBJ databases">
        <authorList>
            <person name="Cornet L."/>
        </authorList>
    </citation>
    <scope>NUCLEOTIDE SEQUENCE [LARGE SCALE GENOMIC DNA]</scope>
</reference>
<name>A0A2W4X083_9CYAN</name>
<sequence>MALGAIAITLMAMAPLAAVNSAIRRMAARVISPLILRRLNLALIALTLTTMGFSKKILNSSYATELAIADAPSEAVPFSFMVMGDTDAGDARNQSLKAAKSLGKNFSESFAQQIMQQSEESSFLLHTGDVVYPIGSYQNYLNGFLKPYRALLSELPASADYDSSAIVFNRALLPVPGNHDYADVSGLARWRDGILRAVCDRLRQSLNLDLGHYGGYGGEAYAQTFLDDLTDLPTDRLAAHLAMYYSAVTSDAVTNDSAVTNDAQGTNDIQDNSLSAQRSPNYCLNYRPGQFTRLPNRYYHFRYSGVDFFALDSNTWKTSAEAADFDSDQLNWLVQQLVASWHRPNTVGRIIYLHHSPYTTEESRWQQAETLWVRRHLRRVLARVAAAVNRPDPENSPWVDLIFSGHAHCFEHLHTADTGYADAHLNWVVCGGSGANLRRQRRVDSDDILENMEASGSSGRRYPKVVARSQCFIGRHGQGRKNQCFHSFIRVDVRPQQRQKFTVVPFAVTPSKTGLFTSAIAPLKTSNPCQAELLSIQQTAMNRAIDRGIP</sequence>
<dbReference type="Gene3D" id="3.60.21.10">
    <property type="match status" value="2"/>
</dbReference>
<dbReference type="PANTHER" id="PTHR43143">
    <property type="entry name" value="METALLOPHOSPHOESTERASE, CALCINEURIN SUPERFAMILY"/>
    <property type="match status" value="1"/>
</dbReference>
<dbReference type="AlphaFoldDB" id="A0A2W4X083"/>
<gene>
    <name evidence="1" type="ORF">DCF15_16170</name>
</gene>